<protein>
    <submittedName>
        <fullName evidence="1">Uncharacterized protein</fullName>
    </submittedName>
</protein>
<comment type="caution">
    <text evidence="1">The sequence shown here is derived from an EMBL/GenBank/DDBJ whole genome shotgun (WGS) entry which is preliminary data.</text>
</comment>
<dbReference type="AlphaFoldDB" id="A0A4R6EYC8"/>
<evidence type="ECO:0000313" key="1">
    <source>
        <dbReference type="EMBL" id="TDN64825.1"/>
    </source>
</evidence>
<dbReference type="Proteomes" id="UP000295530">
    <property type="component" value="Unassembled WGS sequence"/>
</dbReference>
<reference evidence="1 2" key="1">
    <citation type="submission" date="2019-03" db="EMBL/GenBank/DDBJ databases">
        <title>Genomic analyses of the natural microbiome of Caenorhabditis elegans.</title>
        <authorList>
            <person name="Samuel B."/>
        </authorList>
    </citation>
    <scope>NUCLEOTIDE SEQUENCE [LARGE SCALE GENOMIC DNA]</scope>
    <source>
        <strain evidence="1 2">BIGb0156</strain>
    </source>
</reference>
<sequence>MAKLSFTRYYRHNPLLKIRSYTLALAPKSVDMALWP</sequence>
<accession>A0A4R6EYC8</accession>
<gene>
    <name evidence="1" type="ORF">EC847_101761</name>
</gene>
<name>A0A4R6EYC8_SCAGO</name>
<dbReference type="EMBL" id="SNVX01000001">
    <property type="protein sequence ID" value="TDN64825.1"/>
    <property type="molecule type" value="Genomic_DNA"/>
</dbReference>
<evidence type="ECO:0000313" key="2">
    <source>
        <dbReference type="Proteomes" id="UP000295530"/>
    </source>
</evidence>
<proteinExistence type="predicted"/>
<keyword evidence="2" id="KW-1185">Reference proteome</keyword>
<organism evidence="1 2">
    <name type="scientific">Scandinavium goeteborgense</name>
    <dbReference type="NCBI Taxonomy" id="1851514"/>
    <lineage>
        <taxon>Bacteria</taxon>
        <taxon>Pseudomonadati</taxon>
        <taxon>Pseudomonadota</taxon>
        <taxon>Gammaproteobacteria</taxon>
        <taxon>Enterobacterales</taxon>
        <taxon>Enterobacteriaceae</taxon>
        <taxon>Scandinavium</taxon>
    </lineage>
</organism>